<protein>
    <submittedName>
        <fullName evidence="1">Uncharacterized protein</fullName>
    </submittedName>
</protein>
<sequence length="109" mass="12627">MEVRFGEMEVEFGEMEIEEGRLNWPSRLGISKEITQFWRNGGWEGWLNWPSRLGSSKEITQIWRNGGWIWRNGSPGRPIEMVSPNWDESVELGGIEMEVGEGQLNCLQD</sequence>
<proteinExistence type="predicted"/>
<organism evidence="1 2">
    <name type="scientific">Rubroshorea leprosula</name>
    <dbReference type="NCBI Taxonomy" id="152421"/>
    <lineage>
        <taxon>Eukaryota</taxon>
        <taxon>Viridiplantae</taxon>
        <taxon>Streptophyta</taxon>
        <taxon>Embryophyta</taxon>
        <taxon>Tracheophyta</taxon>
        <taxon>Spermatophyta</taxon>
        <taxon>Magnoliopsida</taxon>
        <taxon>eudicotyledons</taxon>
        <taxon>Gunneridae</taxon>
        <taxon>Pentapetalae</taxon>
        <taxon>rosids</taxon>
        <taxon>malvids</taxon>
        <taxon>Malvales</taxon>
        <taxon>Dipterocarpaceae</taxon>
        <taxon>Rubroshorea</taxon>
    </lineage>
</organism>
<accession>A0AAV5KDD7</accession>
<evidence type="ECO:0000313" key="2">
    <source>
        <dbReference type="Proteomes" id="UP001054252"/>
    </source>
</evidence>
<keyword evidence="2" id="KW-1185">Reference proteome</keyword>
<name>A0AAV5KDD7_9ROSI</name>
<dbReference type="Proteomes" id="UP001054252">
    <property type="component" value="Unassembled WGS sequence"/>
</dbReference>
<comment type="caution">
    <text evidence="1">The sequence shown here is derived from an EMBL/GenBank/DDBJ whole genome shotgun (WGS) entry which is preliminary data.</text>
</comment>
<dbReference type="AlphaFoldDB" id="A0AAV5KDD7"/>
<reference evidence="1 2" key="1">
    <citation type="journal article" date="2021" name="Commun. Biol.">
        <title>The genome of Shorea leprosula (Dipterocarpaceae) highlights the ecological relevance of drought in aseasonal tropical rainforests.</title>
        <authorList>
            <person name="Ng K.K.S."/>
            <person name="Kobayashi M.J."/>
            <person name="Fawcett J.A."/>
            <person name="Hatakeyama M."/>
            <person name="Paape T."/>
            <person name="Ng C.H."/>
            <person name="Ang C.C."/>
            <person name="Tnah L.H."/>
            <person name="Lee C.T."/>
            <person name="Nishiyama T."/>
            <person name="Sese J."/>
            <person name="O'Brien M.J."/>
            <person name="Copetti D."/>
            <person name="Mohd Noor M.I."/>
            <person name="Ong R.C."/>
            <person name="Putra M."/>
            <person name="Sireger I.Z."/>
            <person name="Indrioko S."/>
            <person name="Kosugi Y."/>
            <person name="Izuno A."/>
            <person name="Isagi Y."/>
            <person name="Lee S.L."/>
            <person name="Shimizu K.K."/>
        </authorList>
    </citation>
    <scope>NUCLEOTIDE SEQUENCE [LARGE SCALE GENOMIC DNA]</scope>
    <source>
        <strain evidence="1">214</strain>
    </source>
</reference>
<gene>
    <name evidence="1" type="ORF">SLEP1_g32469</name>
</gene>
<evidence type="ECO:0000313" key="1">
    <source>
        <dbReference type="EMBL" id="GKV22612.1"/>
    </source>
</evidence>
<dbReference type="EMBL" id="BPVZ01000060">
    <property type="protein sequence ID" value="GKV22612.1"/>
    <property type="molecule type" value="Genomic_DNA"/>
</dbReference>